<evidence type="ECO:0000313" key="7">
    <source>
        <dbReference type="EMBL" id="CAI2162759.1"/>
    </source>
</evidence>
<dbReference type="AlphaFoldDB" id="A0A9W4WHS1"/>
<evidence type="ECO:0000256" key="2">
    <source>
        <dbReference type="ARBA" id="ARBA00023125"/>
    </source>
</evidence>
<evidence type="ECO:0000256" key="1">
    <source>
        <dbReference type="ARBA" id="ARBA00023015"/>
    </source>
</evidence>
<feature type="region of interest" description="Disordered" evidence="5">
    <location>
        <begin position="164"/>
        <end position="194"/>
    </location>
</feature>
<organism evidence="7 8">
    <name type="scientific">Funneliformis geosporum</name>
    <dbReference type="NCBI Taxonomy" id="1117311"/>
    <lineage>
        <taxon>Eukaryota</taxon>
        <taxon>Fungi</taxon>
        <taxon>Fungi incertae sedis</taxon>
        <taxon>Mucoromycota</taxon>
        <taxon>Glomeromycotina</taxon>
        <taxon>Glomeromycetes</taxon>
        <taxon>Glomerales</taxon>
        <taxon>Glomeraceae</taxon>
        <taxon>Funneliformis</taxon>
    </lineage>
</organism>
<feature type="domain" description="HMG box" evidence="6">
    <location>
        <begin position="91"/>
        <end position="159"/>
    </location>
</feature>
<dbReference type="InterPro" id="IPR009071">
    <property type="entry name" value="HMG_box_dom"/>
</dbReference>
<keyword evidence="8" id="KW-1185">Reference proteome</keyword>
<dbReference type="GO" id="GO:0000978">
    <property type="term" value="F:RNA polymerase II cis-regulatory region sequence-specific DNA binding"/>
    <property type="evidence" value="ECO:0007669"/>
    <property type="project" value="TreeGrafter"/>
</dbReference>
<feature type="DNA-binding region" description="HMG box" evidence="4">
    <location>
        <begin position="91"/>
        <end position="159"/>
    </location>
</feature>
<dbReference type="InterPro" id="IPR036910">
    <property type="entry name" value="HMG_box_dom_sf"/>
</dbReference>
<evidence type="ECO:0000313" key="8">
    <source>
        <dbReference type="Proteomes" id="UP001153678"/>
    </source>
</evidence>
<keyword evidence="1" id="KW-0805">Transcription regulation</keyword>
<protein>
    <submittedName>
        <fullName evidence="7">12467_t:CDS:1</fullName>
    </submittedName>
</protein>
<dbReference type="PROSITE" id="PS50118">
    <property type="entry name" value="HMG_BOX_2"/>
    <property type="match status" value="1"/>
</dbReference>
<evidence type="ECO:0000259" key="6">
    <source>
        <dbReference type="PROSITE" id="PS50118"/>
    </source>
</evidence>
<dbReference type="SUPFAM" id="SSF47095">
    <property type="entry name" value="HMG-box"/>
    <property type="match status" value="1"/>
</dbReference>
<sequence length="309" mass="36157">MPLMIDCTSSLESSKIKVQDNFVFTSFVESVNVNQNRTKPMKNQKTSISTSISNEIIFNNITMTQCEEDEECADDMVIIDESTQKNEAKRPPRPPNAFILYRKAKQPMITKEVGQISNNDISKILANLWKNEPEEIKLHWRKIADRKKMEHMQANPGYIYQPKKKNVLNKENRKRRRTAPKRKLPQKDFSKPSTSNINWEHMISSNEDVIPPQTVSWSYDDLSSHYPQITSQFHNIPTLSAYFTQPQEIVYDLGGECNVQSSQQLEPNYYFFTDPFREHLQQIDETITFDINYYNSQIVPEEPYNHDGY</sequence>
<dbReference type="GO" id="GO:0001228">
    <property type="term" value="F:DNA-binding transcription activator activity, RNA polymerase II-specific"/>
    <property type="evidence" value="ECO:0007669"/>
    <property type="project" value="TreeGrafter"/>
</dbReference>
<dbReference type="SMART" id="SM00398">
    <property type="entry name" value="HMG"/>
    <property type="match status" value="1"/>
</dbReference>
<dbReference type="CDD" id="cd01389">
    <property type="entry name" value="HMG-box_ROX1-like"/>
    <property type="match status" value="1"/>
</dbReference>
<evidence type="ECO:0000256" key="5">
    <source>
        <dbReference type="SAM" id="MobiDB-lite"/>
    </source>
</evidence>
<comment type="caution">
    <text evidence="7">The sequence shown here is derived from an EMBL/GenBank/DDBJ whole genome shotgun (WGS) entry which is preliminary data.</text>
</comment>
<keyword evidence="4" id="KW-0539">Nucleus</keyword>
<dbReference type="PANTHER" id="PTHR10270:SF161">
    <property type="entry name" value="SEX-DETERMINING REGION Y PROTEIN"/>
    <property type="match status" value="1"/>
</dbReference>
<feature type="compositionally biased region" description="Basic residues" evidence="5">
    <location>
        <begin position="164"/>
        <end position="184"/>
    </location>
</feature>
<evidence type="ECO:0000256" key="4">
    <source>
        <dbReference type="PROSITE-ProRule" id="PRU00267"/>
    </source>
</evidence>
<dbReference type="OrthoDB" id="6247875at2759"/>
<reference evidence="7" key="1">
    <citation type="submission" date="2022-08" db="EMBL/GenBank/DDBJ databases">
        <authorList>
            <person name="Kallberg Y."/>
            <person name="Tangrot J."/>
            <person name="Rosling A."/>
        </authorList>
    </citation>
    <scope>NUCLEOTIDE SEQUENCE</scope>
    <source>
        <strain evidence="7">Wild A</strain>
    </source>
</reference>
<dbReference type="FunFam" id="1.10.30.10:FF:000041">
    <property type="entry name" value="HMG box family protein"/>
    <property type="match status" value="1"/>
</dbReference>
<dbReference type="Gene3D" id="1.10.30.10">
    <property type="entry name" value="High mobility group box domain"/>
    <property type="match status" value="1"/>
</dbReference>
<dbReference type="GO" id="GO:0030154">
    <property type="term" value="P:cell differentiation"/>
    <property type="evidence" value="ECO:0007669"/>
    <property type="project" value="TreeGrafter"/>
</dbReference>
<dbReference type="Proteomes" id="UP001153678">
    <property type="component" value="Unassembled WGS sequence"/>
</dbReference>
<dbReference type="EMBL" id="CAMKVN010000051">
    <property type="protein sequence ID" value="CAI2162759.1"/>
    <property type="molecule type" value="Genomic_DNA"/>
</dbReference>
<gene>
    <name evidence="7" type="ORF">FWILDA_LOCUS723</name>
</gene>
<dbReference type="PANTHER" id="PTHR10270">
    <property type="entry name" value="SOX TRANSCRIPTION FACTOR"/>
    <property type="match status" value="1"/>
</dbReference>
<dbReference type="GO" id="GO:0005634">
    <property type="term" value="C:nucleus"/>
    <property type="evidence" value="ECO:0007669"/>
    <property type="project" value="UniProtKB-UniRule"/>
</dbReference>
<evidence type="ECO:0000256" key="3">
    <source>
        <dbReference type="ARBA" id="ARBA00023163"/>
    </source>
</evidence>
<keyword evidence="3" id="KW-0804">Transcription</keyword>
<dbReference type="InterPro" id="IPR050140">
    <property type="entry name" value="SRY-related_HMG-box_TF-like"/>
</dbReference>
<proteinExistence type="predicted"/>
<keyword evidence="2 4" id="KW-0238">DNA-binding</keyword>
<accession>A0A9W4WHS1</accession>
<name>A0A9W4WHS1_9GLOM</name>
<dbReference type="Pfam" id="PF00505">
    <property type="entry name" value="HMG_box"/>
    <property type="match status" value="1"/>
</dbReference>